<evidence type="ECO:0000256" key="2">
    <source>
        <dbReference type="ARBA" id="ARBA00023002"/>
    </source>
</evidence>
<dbReference type="SUPFAM" id="SSF52283">
    <property type="entry name" value="Formate/glycerate dehydrogenase catalytic domain-like"/>
    <property type="match status" value="1"/>
</dbReference>
<dbReference type="InterPro" id="IPR029753">
    <property type="entry name" value="D-isomer_DH_CS"/>
</dbReference>
<dbReference type="Proteomes" id="UP000626697">
    <property type="component" value="Unassembled WGS sequence"/>
</dbReference>
<name>A0ABR6CRD5_9BACI</name>
<proteinExistence type="inferred from homology"/>
<dbReference type="GO" id="GO:0047964">
    <property type="term" value="F:glyoxylate reductase (NADH) activity"/>
    <property type="evidence" value="ECO:0007669"/>
    <property type="project" value="UniProtKB-EC"/>
</dbReference>
<keyword evidence="2 3" id="KW-0560">Oxidoreductase</keyword>
<evidence type="ECO:0000256" key="1">
    <source>
        <dbReference type="ARBA" id="ARBA00005854"/>
    </source>
</evidence>
<dbReference type="InterPro" id="IPR006140">
    <property type="entry name" value="D-isomer_DH_NAD-bd"/>
</dbReference>
<comment type="caution">
    <text evidence="6">The sequence shown here is derived from an EMBL/GenBank/DDBJ whole genome shotgun (WGS) entry which is preliminary data.</text>
</comment>
<evidence type="ECO:0000313" key="7">
    <source>
        <dbReference type="Proteomes" id="UP000626697"/>
    </source>
</evidence>
<dbReference type="PROSITE" id="PS00671">
    <property type="entry name" value="D_2_HYDROXYACID_DH_3"/>
    <property type="match status" value="1"/>
</dbReference>
<keyword evidence="7" id="KW-1185">Reference proteome</keyword>
<protein>
    <submittedName>
        <fullName evidence="6">Glyoxylate reductase</fullName>
        <ecNumber evidence="6">1.1.1.26</ecNumber>
    </submittedName>
</protein>
<dbReference type="InterPro" id="IPR029752">
    <property type="entry name" value="D-isomer_DH_CS1"/>
</dbReference>
<dbReference type="PROSITE" id="PS00065">
    <property type="entry name" value="D_2_HYDROXYACID_DH_1"/>
    <property type="match status" value="1"/>
</dbReference>
<dbReference type="RefSeq" id="WP_182502606.1">
    <property type="nucleotide sequence ID" value="NZ_JACJHX010000005.1"/>
</dbReference>
<accession>A0ABR6CRD5</accession>
<feature type="domain" description="D-isomer specific 2-hydroxyacid dehydrogenase catalytic" evidence="4">
    <location>
        <begin position="6"/>
        <end position="321"/>
    </location>
</feature>
<dbReference type="PANTHER" id="PTHR10996">
    <property type="entry name" value="2-HYDROXYACID DEHYDROGENASE-RELATED"/>
    <property type="match status" value="1"/>
</dbReference>
<evidence type="ECO:0000259" key="4">
    <source>
        <dbReference type="Pfam" id="PF00389"/>
    </source>
</evidence>
<sequence>MRKPYVFITRKISREALKGLNESFVVNMWEYEEQPVPRDILLEEAAKADALLTMLSDKVDLELLDAARNLKVIANLAVGYDNIDVAAAIERGVTVCNTPDILTDTTADLAFALLMATARRIVEAAEIVKAGKWTGWSPLLLAGHDIHHKTIGIVGMGKIGETVAKRATGFDMEILYHNRSRNTEAEERLGARYTSFEELITTADFIVCLTPLTDETAGMFNKEAFQKMKQSAIFINVSRGAVVDEDALFEALVKGEIAGAGLDVFKQEPIGSDHPLLTLPNVVALPHIGSASAETRQGMIMLCIENIARVLYGGQPKTIVNP</sequence>
<feature type="domain" description="D-isomer specific 2-hydroxyacid dehydrogenase NAD-binding" evidence="5">
    <location>
        <begin position="111"/>
        <end position="289"/>
    </location>
</feature>
<evidence type="ECO:0000313" key="6">
    <source>
        <dbReference type="EMBL" id="MBA9026907.1"/>
    </source>
</evidence>
<comment type="similarity">
    <text evidence="1 3">Belongs to the D-isomer specific 2-hydroxyacid dehydrogenase family.</text>
</comment>
<dbReference type="Gene3D" id="3.40.50.720">
    <property type="entry name" value="NAD(P)-binding Rossmann-like Domain"/>
    <property type="match status" value="2"/>
</dbReference>
<dbReference type="InterPro" id="IPR050223">
    <property type="entry name" value="D-isomer_2-hydroxyacid_DH"/>
</dbReference>
<organism evidence="6 7">
    <name type="scientific">Peribacillus huizhouensis</name>
    <dbReference type="NCBI Taxonomy" id="1501239"/>
    <lineage>
        <taxon>Bacteria</taxon>
        <taxon>Bacillati</taxon>
        <taxon>Bacillota</taxon>
        <taxon>Bacilli</taxon>
        <taxon>Bacillales</taxon>
        <taxon>Bacillaceae</taxon>
        <taxon>Peribacillus</taxon>
    </lineage>
</organism>
<dbReference type="InterPro" id="IPR036291">
    <property type="entry name" value="NAD(P)-bd_dom_sf"/>
</dbReference>
<reference evidence="6 7" key="1">
    <citation type="submission" date="2020-08" db="EMBL/GenBank/DDBJ databases">
        <title>Genomic Encyclopedia of Type Strains, Phase IV (KMG-IV): sequencing the most valuable type-strain genomes for metagenomic binning, comparative biology and taxonomic classification.</title>
        <authorList>
            <person name="Goeker M."/>
        </authorList>
    </citation>
    <scope>NUCLEOTIDE SEQUENCE [LARGE SCALE GENOMIC DNA]</scope>
    <source>
        <strain evidence="6 7">DSM 105481</strain>
    </source>
</reference>
<gene>
    <name evidence="6" type="ORF">HNP81_002192</name>
</gene>
<dbReference type="Pfam" id="PF02826">
    <property type="entry name" value="2-Hacid_dh_C"/>
    <property type="match status" value="1"/>
</dbReference>
<dbReference type="EMBL" id="JACJHX010000005">
    <property type="protein sequence ID" value="MBA9026907.1"/>
    <property type="molecule type" value="Genomic_DNA"/>
</dbReference>
<dbReference type="SUPFAM" id="SSF51735">
    <property type="entry name" value="NAD(P)-binding Rossmann-fold domains"/>
    <property type="match status" value="1"/>
</dbReference>
<dbReference type="Pfam" id="PF00389">
    <property type="entry name" value="2-Hacid_dh"/>
    <property type="match status" value="1"/>
</dbReference>
<dbReference type="CDD" id="cd05301">
    <property type="entry name" value="GDH"/>
    <property type="match status" value="1"/>
</dbReference>
<evidence type="ECO:0000259" key="5">
    <source>
        <dbReference type="Pfam" id="PF02826"/>
    </source>
</evidence>
<dbReference type="InterPro" id="IPR006139">
    <property type="entry name" value="D-isomer_2_OHA_DH_cat_dom"/>
</dbReference>
<dbReference type="EC" id="1.1.1.26" evidence="6"/>
<evidence type="ECO:0000256" key="3">
    <source>
        <dbReference type="RuleBase" id="RU003719"/>
    </source>
</evidence>
<dbReference type="PANTHER" id="PTHR10996:SF283">
    <property type="entry name" value="GLYOXYLATE_HYDROXYPYRUVATE REDUCTASE B"/>
    <property type="match status" value="1"/>
</dbReference>